<evidence type="ECO:0000256" key="6">
    <source>
        <dbReference type="ARBA" id="ARBA00023136"/>
    </source>
</evidence>
<dbReference type="PANTHER" id="PTHR22926">
    <property type="entry name" value="PHOSPHO-N-ACETYLMURAMOYL-PENTAPEPTIDE-TRANSFERASE"/>
    <property type="match status" value="1"/>
</dbReference>
<keyword evidence="6 8" id="KW-0472">Membrane</keyword>
<evidence type="ECO:0000313" key="10">
    <source>
        <dbReference type="Proteomes" id="UP000316726"/>
    </source>
</evidence>
<dbReference type="HAMAP" id="MF_00038">
    <property type="entry name" value="MraY"/>
    <property type="match status" value="1"/>
</dbReference>
<dbReference type="InterPro" id="IPR018480">
    <property type="entry name" value="PNAcMuramoyl-5peptid_Trfase_CS"/>
</dbReference>
<keyword evidence="10" id="KW-1185">Reference proteome</keyword>
<protein>
    <submittedName>
        <fullName evidence="9">Phospho-N-acetylmuramoyl-pentapeptide-transferase</fullName>
    </submittedName>
</protein>
<keyword evidence="3 9" id="KW-0808">Transferase</keyword>
<feature type="transmembrane region" description="Helical" evidence="8">
    <location>
        <begin position="251"/>
        <end position="274"/>
    </location>
</feature>
<feature type="transmembrane region" description="Helical" evidence="8">
    <location>
        <begin position="286"/>
        <end position="306"/>
    </location>
</feature>
<evidence type="ECO:0000256" key="4">
    <source>
        <dbReference type="ARBA" id="ARBA00022692"/>
    </source>
</evidence>
<evidence type="ECO:0000256" key="5">
    <source>
        <dbReference type="ARBA" id="ARBA00022989"/>
    </source>
</evidence>
<dbReference type="CDD" id="cd06852">
    <property type="entry name" value="GT_MraY"/>
    <property type="match status" value="1"/>
</dbReference>
<feature type="transmembrane region" description="Helical" evidence="8">
    <location>
        <begin position="419"/>
        <end position="438"/>
    </location>
</feature>
<evidence type="ECO:0000256" key="7">
    <source>
        <dbReference type="SAM" id="MobiDB-lite"/>
    </source>
</evidence>
<feature type="transmembrane region" description="Helical" evidence="8">
    <location>
        <begin position="227"/>
        <end position="244"/>
    </location>
</feature>
<dbReference type="AlphaFoldDB" id="A0A5B8MPJ8"/>
<dbReference type="OrthoDB" id="2020675at2759"/>
<dbReference type="PROSITE" id="PS01348">
    <property type="entry name" value="MRAY_2"/>
    <property type="match status" value="1"/>
</dbReference>
<dbReference type="NCBIfam" id="TIGR00445">
    <property type="entry name" value="mraY"/>
    <property type="match status" value="1"/>
</dbReference>
<dbReference type="GO" id="GO:0005886">
    <property type="term" value="C:plasma membrane"/>
    <property type="evidence" value="ECO:0007669"/>
    <property type="project" value="TreeGrafter"/>
</dbReference>
<dbReference type="InterPro" id="IPR003524">
    <property type="entry name" value="PNAcMuramoyl-5peptid_Trfase"/>
</dbReference>
<dbReference type="GO" id="GO:0044038">
    <property type="term" value="P:cell wall macromolecule biosynthetic process"/>
    <property type="evidence" value="ECO:0007669"/>
    <property type="project" value="TreeGrafter"/>
</dbReference>
<keyword evidence="4 8" id="KW-0812">Transmembrane</keyword>
<evidence type="ECO:0000313" key="9">
    <source>
        <dbReference type="EMBL" id="QDZ21974.1"/>
    </source>
</evidence>
<evidence type="ECO:0000256" key="3">
    <source>
        <dbReference type="ARBA" id="ARBA00022679"/>
    </source>
</evidence>
<evidence type="ECO:0000256" key="1">
    <source>
        <dbReference type="ARBA" id="ARBA00004141"/>
    </source>
</evidence>
<feature type="transmembrane region" description="Helical" evidence="8">
    <location>
        <begin position="351"/>
        <end position="373"/>
    </location>
</feature>
<dbReference type="STRING" id="1764295.A0A5B8MPJ8"/>
<dbReference type="Pfam" id="PF00953">
    <property type="entry name" value="Glycos_transf_4"/>
    <property type="match status" value="1"/>
</dbReference>
<name>A0A5B8MPJ8_9CHLO</name>
<comment type="subcellular location">
    <subcellularLocation>
        <location evidence="1">Membrane</location>
        <topology evidence="1">Multi-pass membrane protein</topology>
    </subcellularLocation>
</comment>
<dbReference type="EMBL" id="CP031039">
    <property type="protein sequence ID" value="QDZ21974.1"/>
    <property type="molecule type" value="Genomic_DNA"/>
</dbReference>
<dbReference type="Proteomes" id="UP000316726">
    <property type="component" value="Chromosome 6"/>
</dbReference>
<dbReference type="InterPro" id="IPR000715">
    <property type="entry name" value="Glycosyl_transferase_4"/>
</dbReference>
<comment type="similarity">
    <text evidence="2">Belongs to the glycosyltransferase 4 family. MraY subfamily.</text>
</comment>
<dbReference type="GO" id="GO:0008963">
    <property type="term" value="F:phospho-N-acetylmuramoyl-pentapeptide-transferase activity"/>
    <property type="evidence" value="ECO:0007669"/>
    <property type="project" value="InterPro"/>
</dbReference>
<feature type="transmembrane region" description="Helical" evidence="8">
    <location>
        <begin position="189"/>
        <end position="207"/>
    </location>
</feature>
<reference evidence="9 10" key="1">
    <citation type="submission" date="2018-07" db="EMBL/GenBank/DDBJ databases">
        <title>The complete nuclear genome of the prasinophyte Chloropicon primus (CCMP1205).</title>
        <authorList>
            <person name="Pombert J.-F."/>
            <person name="Otis C."/>
            <person name="Turmel M."/>
            <person name="Lemieux C."/>
        </authorList>
    </citation>
    <scope>NUCLEOTIDE SEQUENCE [LARGE SCALE GENOMIC DNA]</scope>
    <source>
        <strain evidence="9 10">CCMP1205</strain>
    </source>
</reference>
<accession>A0A5B8MPJ8</accession>
<dbReference type="PANTHER" id="PTHR22926:SF5">
    <property type="entry name" value="PHOSPHO-N-ACETYLMURAMOYL-PENTAPEPTIDE-TRANSFERASE HOMOLOG"/>
    <property type="match status" value="1"/>
</dbReference>
<feature type="transmembrane region" description="Helical" evidence="8">
    <location>
        <begin position="313"/>
        <end position="331"/>
    </location>
</feature>
<sequence>MGAMGMARGTKPPSCGLKGVPSMVARAVAVGRWGRSHRRWERSAVERIGGGGVPRLCEARRRRVHRHSGESPGPVGSQGGSSADVLVSRMLSRYGIAVLLGLCLLAGGGRMQLPALECFLASWSLVAVVGGWAVPKMGRLKQTFQEDGPEHARKEGTPTAGGAFFVPIGVLVGLCFAWPLVARVQAQRTVALAVACCTFSCGLVGLADDLLIIAKRTNKGVSPRLKLSLQLVASFAFCAVALLSNYRQISLALPLLAGQAMGVLYSASSVVVIAGESNAVNLTDGIDGLASGLFAIAAVGLGATLASPRYSSPGLALMCWSMAGAACGFLAHNGNPAKIFMGDTGSLALGAFLASTAVGTGCVVPFLLLTMVFNLEMLSVMLQVGYYKWTRARCGEGRRIFKMAPFHHHLEQCNWSEGGIVLAFYASGICLLAGNFFLPL</sequence>
<feature type="region of interest" description="Disordered" evidence="7">
    <location>
        <begin position="61"/>
        <end position="81"/>
    </location>
</feature>
<proteinExistence type="inferred from homology"/>
<dbReference type="PROSITE" id="PS01347">
    <property type="entry name" value="MRAY_1"/>
    <property type="match status" value="1"/>
</dbReference>
<dbReference type="GO" id="GO:0071555">
    <property type="term" value="P:cell wall organization"/>
    <property type="evidence" value="ECO:0007669"/>
    <property type="project" value="TreeGrafter"/>
</dbReference>
<organism evidence="9 10">
    <name type="scientific">Chloropicon primus</name>
    <dbReference type="NCBI Taxonomy" id="1764295"/>
    <lineage>
        <taxon>Eukaryota</taxon>
        <taxon>Viridiplantae</taxon>
        <taxon>Chlorophyta</taxon>
        <taxon>Chloropicophyceae</taxon>
        <taxon>Chloropicales</taxon>
        <taxon>Chloropicaceae</taxon>
        <taxon>Chloropicon</taxon>
    </lineage>
</organism>
<keyword evidence="5 8" id="KW-1133">Transmembrane helix</keyword>
<evidence type="ECO:0000256" key="2">
    <source>
        <dbReference type="ARBA" id="ARBA00005583"/>
    </source>
</evidence>
<feature type="transmembrane region" description="Helical" evidence="8">
    <location>
        <begin position="91"/>
        <end position="108"/>
    </location>
</feature>
<evidence type="ECO:0000256" key="8">
    <source>
        <dbReference type="SAM" id="Phobius"/>
    </source>
</evidence>
<feature type="transmembrane region" description="Helical" evidence="8">
    <location>
        <begin position="163"/>
        <end position="182"/>
    </location>
</feature>
<gene>
    <name evidence="9" type="ORF">A3770_06p44920</name>
</gene>